<dbReference type="InterPro" id="IPR003890">
    <property type="entry name" value="MIF4G-like_typ-3"/>
</dbReference>
<dbReference type="Pfam" id="PF02854">
    <property type="entry name" value="MIF4G"/>
    <property type="match status" value="1"/>
</dbReference>
<dbReference type="EMBL" id="JANJYI010000004">
    <property type="protein sequence ID" value="KAK2654190.1"/>
    <property type="molecule type" value="Genomic_DNA"/>
</dbReference>
<evidence type="ECO:0000313" key="2">
    <source>
        <dbReference type="EMBL" id="KAK2654190.1"/>
    </source>
</evidence>
<accession>A0AAE0CK55</accession>
<name>A0AAE0CK55_9ROSI</name>
<evidence type="ECO:0000259" key="1">
    <source>
        <dbReference type="SMART" id="SM00543"/>
    </source>
</evidence>
<dbReference type="AlphaFoldDB" id="A0AAE0CK55"/>
<comment type="caution">
    <text evidence="2">The sequence shown here is derived from an EMBL/GenBank/DDBJ whole genome shotgun (WGS) entry which is preliminary data.</text>
</comment>
<dbReference type="GO" id="GO:0035145">
    <property type="term" value="C:exon-exon junction complex"/>
    <property type="evidence" value="ECO:0007669"/>
    <property type="project" value="TreeGrafter"/>
</dbReference>
<dbReference type="Proteomes" id="UP001280121">
    <property type="component" value="Unassembled WGS sequence"/>
</dbReference>
<reference evidence="2" key="1">
    <citation type="journal article" date="2023" name="Plant J.">
        <title>Genome sequences and population genomics provide insights into the demographic history, inbreeding, and mutation load of two 'living fossil' tree species of Dipteronia.</title>
        <authorList>
            <person name="Feng Y."/>
            <person name="Comes H.P."/>
            <person name="Chen J."/>
            <person name="Zhu S."/>
            <person name="Lu R."/>
            <person name="Zhang X."/>
            <person name="Li P."/>
            <person name="Qiu J."/>
            <person name="Olsen K.M."/>
            <person name="Qiu Y."/>
        </authorList>
    </citation>
    <scope>NUCLEOTIDE SEQUENCE</scope>
    <source>
        <strain evidence="2">KIB01</strain>
    </source>
</reference>
<keyword evidence="3" id="KW-1185">Reference proteome</keyword>
<feature type="domain" description="MIF4G" evidence="1">
    <location>
        <begin position="1"/>
        <end position="177"/>
    </location>
</feature>
<dbReference type="SMART" id="SM00543">
    <property type="entry name" value="MIF4G"/>
    <property type="match status" value="1"/>
</dbReference>
<dbReference type="GO" id="GO:0003723">
    <property type="term" value="F:RNA binding"/>
    <property type="evidence" value="ECO:0007669"/>
    <property type="project" value="InterPro"/>
</dbReference>
<dbReference type="PANTHER" id="PTHR12839:SF7">
    <property type="entry name" value="REGULATOR OF NONSENSE TRANSCRIPTS 2"/>
    <property type="match status" value="1"/>
</dbReference>
<organism evidence="2 3">
    <name type="scientific">Dipteronia dyeriana</name>
    <dbReference type="NCBI Taxonomy" id="168575"/>
    <lineage>
        <taxon>Eukaryota</taxon>
        <taxon>Viridiplantae</taxon>
        <taxon>Streptophyta</taxon>
        <taxon>Embryophyta</taxon>
        <taxon>Tracheophyta</taxon>
        <taxon>Spermatophyta</taxon>
        <taxon>Magnoliopsida</taxon>
        <taxon>eudicotyledons</taxon>
        <taxon>Gunneridae</taxon>
        <taxon>Pentapetalae</taxon>
        <taxon>rosids</taxon>
        <taxon>malvids</taxon>
        <taxon>Sapindales</taxon>
        <taxon>Sapindaceae</taxon>
        <taxon>Hippocastanoideae</taxon>
        <taxon>Acereae</taxon>
        <taxon>Dipteronia</taxon>
    </lineage>
</organism>
<dbReference type="PANTHER" id="PTHR12839">
    <property type="entry name" value="NONSENSE-MEDIATED MRNA DECAY PROTEIN 2 UP-FRAMESHIFT SUPPRESSOR 2"/>
    <property type="match status" value="1"/>
</dbReference>
<proteinExistence type="predicted"/>
<sequence>MDELRSANLSKFVSEAVTAICDAKLRSSDIQAAAQAFLCKESASEPEQGQLTVIKEMKTIQKEKGRLKRRNFKDQMNIETKITNIRFIGELCKFKTASSPGLVFTCLKACLDDFTHHNIDVACNLLGTCDRFLYRSPETTVGMANMPEILMRLNNVKNLDPWHATLVKNAYYLCKPPEGSAQVSKVRPPLHQDCEEYC</sequence>
<dbReference type="InterPro" id="IPR039762">
    <property type="entry name" value="Nmd2/UPF2"/>
</dbReference>
<dbReference type="GO" id="GO:0005737">
    <property type="term" value="C:cytoplasm"/>
    <property type="evidence" value="ECO:0007669"/>
    <property type="project" value="TreeGrafter"/>
</dbReference>
<gene>
    <name evidence="2" type="ORF">Ddye_014046</name>
</gene>
<dbReference type="Gene3D" id="1.25.40.180">
    <property type="match status" value="1"/>
</dbReference>
<dbReference type="GO" id="GO:0000184">
    <property type="term" value="P:nuclear-transcribed mRNA catabolic process, nonsense-mediated decay"/>
    <property type="evidence" value="ECO:0007669"/>
    <property type="project" value="InterPro"/>
</dbReference>
<protein>
    <recommendedName>
        <fullName evidence="1">MIF4G domain-containing protein</fullName>
    </recommendedName>
</protein>
<dbReference type="SUPFAM" id="SSF48371">
    <property type="entry name" value="ARM repeat"/>
    <property type="match status" value="1"/>
</dbReference>
<evidence type="ECO:0000313" key="3">
    <source>
        <dbReference type="Proteomes" id="UP001280121"/>
    </source>
</evidence>
<dbReference type="InterPro" id="IPR016024">
    <property type="entry name" value="ARM-type_fold"/>
</dbReference>